<gene>
    <name evidence="3" type="ORF">NMOB1V02_LOCUS3145</name>
</gene>
<keyword evidence="1" id="KW-1133">Transmembrane helix</keyword>
<dbReference type="GO" id="GO:0016020">
    <property type="term" value="C:membrane"/>
    <property type="evidence" value="ECO:0007669"/>
    <property type="project" value="InterPro"/>
</dbReference>
<keyword evidence="4" id="KW-1185">Reference proteome</keyword>
<dbReference type="EMBL" id="OA882437">
    <property type="protein sequence ID" value="CAD7275347.1"/>
    <property type="molecule type" value="Genomic_DNA"/>
</dbReference>
<accession>A0A7R9BHU4</accession>
<feature type="domain" description="Peroxin 13 N-terminal" evidence="2">
    <location>
        <begin position="85"/>
        <end position="186"/>
    </location>
</feature>
<dbReference type="Proteomes" id="UP000678499">
    <property type="component" value="Unassembled WGS sequence"/>
</dbReference>
<name>A0A7R9BHU4_9CRUS</name>
<keyword evidence="1" id="KW-0812">Transmembrane</keyword>
<proteinExistence type="predicted"/>
<evidence type="ECO:0000256" key="1">
    <source>
        <dbReference type="SAM" id="Phobius"/>
    </source>
</evidence>
<dbReference type="Pfam" id="PF04088">
    <property type="entry name" value="Peroxin-13_N"/>
    <property type="match status" value="1"/>
</dbReference>
<evidence type="ECO:0000313" key="4">
    <source>
        <dbReference type="Proteomes" id="UP000678499"/>
    </source>
</evidence>
<dbReference type="GO" id="GO:0005777">
    <property type="term" value="C:peroxisome"/>
    <property type="evidence" value="ECO:0007669"/>
    <property type="project" value="InterPro"/>
</dbReference>
<dbReference type="InterPro" id="IPR007223">
    <property type="entry name" value="Peroxin-13_N"/>
</dbReference>
<feature type="transmembrane region" description="Helical" evidence="1">
    <location>
        <begin position="199"/>
        <end position="218"/>
    </location>
</feature>
<dbReference type="GO" id="GO:0016560">
    <property type="term" value="P:protein import into peroxisome matrix, docking"/>
    <property type="evidence" value="ECO:0007669"/>
    <property type="project" value="InterPro"/>
</dbReference>
<evidence type="ECO:0000313" key="3">
    <source>
        <dbReference type="EMBL" id="CAD7275347.1"/>
    </source>
</evidence>
<protein>
    <recommendedName>
        <fullName evidence="2">Peroxin 13 N-terminal domain-containing protein</fullName>
    </recommendedName>
</protein>
<evidence type="ECO:0000259" key="2">
    <source>
        <dbReference type="Pfam" id="PF04088"/>
    </source>
</evidence>
<sequence length="333" mass="35732">MASGVVNNVGSGIQAPRSVANNAIPLTGPNAYEVSSGYPSMYNGATYPYASSMYSMSGYSPMMSFSPMTPRFGGYPGSDPEIMRFMAEAQNWTSKTFQPLATVMNSMSSIGAMLQTTYYSLQASVQSLVYVSHSISSLGSQFSGVLGIISLKRAFQWIQRFIYYVLGLVGVIPRMESVWKEAVPSTLGSKAGNGDGGSGTPWGIPVLLMSAFFVNFVFRRALRMAREVSTPEWAKASGKNLQGVVTQDFAGFPNEGCLGLKAGAKVRIAPSEFQRKDLLDQGWLLAAVVDDTDGVTGVDSSLRIGLVPRSLVGKPSRQRRSVIARDSGELSSD</sequence>
<dbReference type="EMBL" id="CAJPEX010000400">
    <property type="protein sequence ID" value="CAG0915499.1"/>
    <property type="molecule type" value="Genomic_DNA"/>
</dbReference>
<organism evidence="3">
    <name type="scientific">Notodromas monacha</name>
    <dbReference type="NCBI Taxonomy" id="399045"/>
    <lineage>
        <taxon>Eukaryota</taxon>
        <taxon>Metazoa</taxon>
        <taxon>Ecdysozoa</taxon>
        <taxon>Arthropoda</taxon>
        <taxon>Crustacea</taxon>
        <taxon>Oligostraca</taxon>
        <taxon>Ostracoda</taxon>
        <taxon>Podocopa</taxon>
        <taxon>Podocopida</taxon>
        <taxon>Cypridocopina</taxon>
        <taxon>Cypridoidea</taxon>
        <taxon>Cyprididae</taxon>
        <taxon>Notodromas</taxon>
    </lineage>
</organism>
<reference evidence="3" key="1">
    <citation type="submission" date="2020-11" db="EMBL/GenBank/DDBJ databases">
        <authorList>
            <person name="Tran Van P."/>
        </authorList>
    </citation>
    <scope>NUCLEOTIDE SEQUENCE</scope>
</reference>
<keyword evidence="1" id="KW-0472">Membrane</keyword>
<dbReference type="AlphaFoldDB" id="A0A7R9BHU4"/>
<feature type="transmembrane region" description="Helical" evidence="1">
    <location>
        <begin position="161"/>
        <end position="179"/>
    </location>
</feature>